<keyword evidence="4" id="KW-1185">Reference proteome</keyword>
<dbReference type="AlphaFoldDB" id="A0A5M3N2S4"/>
<evidence type="ECO:0000313" key="3">
    <source>
        <dbReference type="EMBL" id="EIW85616.1"/>
    </source>
</evidence>
<evidence type="ECO:0000313" key="4">
    <source>
        <dbReference type="Proteomes" id="UP000053558"/>
    </source>
</evidence>
<reference evidence="4" key="1">
    <citation type="journal article" date="2012" name="Science">
        <title>The Paleozoic origin of enzymatic lignin decomposition reconstructed from 31 fungal genomes.</title>
        <authorList>
            <person name="Floudas D."/>
            <person name="Binder M."/>
            <person name="Riley R."/>
            <person name="Barry K."/>
            <person name="Blanchette R.A."/>
            <person name="Henrissat B."/>
            <person name="Martinez A.T."/>
            <person name="Otillar R."/>
            <person name="Spatafora J.W."/>
            <person name="Yadav J.S."/>
            <person name="Aerts A."/>
            <person name="Benoit I."/>
            <person name="Boyd A."/>
            <person name="Carlson A."/>
            <person name="Copeland A."/>
            <person name="Coutinho P.M."/>
            <person name="de Vries R.P."/>
            <person name="Ferreira P."/>
            <person name="Findley K."/>
            <person name="Foster B."/>
            <person name="Gaskell J."/>
            <person name="Glotzer D."/>
            <person name="Gorecki P."/>
            <person name="Heitman J."/>
            <person name="Hesse C."/>
            <person name="Hori C."/>
            <person name="Igarashi K."/>
            <person name="Jurgens J.A."/>
            <person name="Kallen N."/>
            <person name="Kersten P."/>
            <person name="Kohler A."/>
            <person name="Kuees U."/>
            <person name="Kumar T.K.A."/>
            <person name="Kuo A."/>
            <person name="LaButti K."/>
            <person name="Larrondo L.F."/>
            <person name="Lindquist E."/>
            <person name="Ling A."/>
            <person name="Lombard V."/>
            <person name="Lucas S."/>
            <person name="Lundell T."/>
            <person name="Martin R."/>
            <person name="McLaughlin D.J."/>
            <person name="Morgenstern I."/>
            <person name="Morin E."/>
            <person name="Murat C."/>
            <person name="Nagy L.G."/>
            <person name="Nolan M."/>
            <person name="Ohm R.A."/>
            <person name="Patyshakuliyeva A."/>
            <person name="Rokas A."/>
            <person name="Ruiz-Duenas F.J."/>
            <person name="Sabat G."/>
            <person name="Salamov A."/>
            <person name="Samejima M."/>
            <person name="Schmutz J."/>
            <person name="Slot J.C."/>
            <person name="St John F."/>
            <person name="Stenlid J."/>
            <person name="Sun H."/>
            <person name="Sun S."/>
            <person name="Syed K."/>
            <person name="Tsang A."/>
            <person name="Wiebenga A."/>
            <person name="Young D."/>
            <person name="Pisabarro A."/>
            <person name="Eastwood D.C."/>
            <person name="Martin F."/>
            <person name="Cullen D."/>
            <person name="Grigoriev I.V."/>
            <person name="Hibbett D.S."/>
        </authorList>
    </citation>
    <scope>NUCLEOTIDE SEQUENCE [LARGE SCALE GENOMIC DNA]</scope>
    <source>
        <strain evidence="4">RWD-64-598 SS2</strain>
    </source>
</reference>
<feature type="region of interest" description="Disordered" evidence="1">
    <location>
        <begin position="1"/>
        <end position="24"/>
    </location>
</feature>
<protein>
    <recommendedName>
        <fullName evidence="2">DUF6593 domain-containing protein</fullName>
    </recommendedName>
</protein>
<sequence>MSLPSPSSSSSSSPSSPSSTEPFRLTFTTPSLRNTVLADASDTFYYDISTPEWAPCDTNIRRLPVPGSARESQSRFEQVARVRLHHGRAVGLAMYGWEWGDVNKFVWEARPQAQAETEKGPGGEESGWEFEDDDWNVFRWEVVGQRLELRRVRKDSGRSSANEPPVATFHRHKRFMMVGTVSQPATLDVDPAALGSLDSIVVALLIVESFRRH</sequence>
<name>A0A5M3N2S4_CONPW</name>
<feature type="compositionally biased region" description="Low complexity" evidence="1">
    <location>
        <begin position="1"/>
        <end position="19"/>
    </location>
</feature>
<feature type="domain" description="DUF6593" evidence="2">
    <location>
        <begin position="31"/>
        <end position="212"/>
    </location>
</feature>
<proteinExistence type="predicted"/>
<dbReference type="EMBL" id="JH711574">
    <property type="protein sequence ID" value="EIW85616.1"/>
    <property type="molecule type" value="Genomic_DNA"/>
</dbReference>
<dbReference type="RefSeq" id="XP_007765050.1">
    <property type="nucleotide sequence ID" value="XM_007766860.1"/>
</dbReference>
<organism evidence="3 4">
    <name type="scientific">Coniophora puteana (strain RWD-64-598)</name>
    <name type="common">Brown rot fungus</name>
    <dbReference type="NCBI Taxonomy" id="741705"/>
    <lineage>
        <taxon>Eukaryota</taxon>
        <taxon>Fungi</taxon>
        <taxon>Dikarya</taxon>
        <taxon>Basidiomycota</taxon>
        <taxon>Agaricomycotina</taxon>
        <taxon>Agaricomycetes</taxon>
        <taxon>Agaricomycetidae</taxon>
        <taxon>Boletales</taxon>
        <taxon>Coniophorineae</taxon>
        <taxon>Coniophoraceae</taxon>
        <taxon>Coniophora</taxon>
    </lineage>
</organism>
<gene>
    <name evidence="3" type="ORF">CONPUDRAFT_142109</name>
</gene>
<evidence type="ECO:0000259" key="2">
    <source>
        <dbReference type="Pfam" id="PF20236"/>
    </source>
</evidence>
<dbReference type="GeneID" id="19201703"/>
<dbReference type="InterPro" id="IPR046528">
    <property type="entry name" value="DUF6593"/>
</dbReference>
<comment type="caution">
    <text evidence="3">The sequence shown here is derived from an EMBL/GenBank/DDBJ whole genome shotgun (WGS) entry which is preliminary data.</text>
</comment>
<dbReference type="Pfam" id="PF20236">
    <property type="entry name" value="DUF6593"/>
    <property type="match status" value="1"/>
</dbReference>
<dbReference type="OrthoDB" id="3185381at2759"/>
<dbReference type="OMA" id="HPYLEVD"/>
<dbReference type="Proteomes" id="UP000053558">
    <property type="component" value="Unassembled WGS sequence"/>
</dbReference>
<evidence type="ECO:0000256" key="1">
    <source>
        <dbReference type="SAM" id="MobiDB-lite"/>
    </source>
</evidence>
<dbReference type="KEGG" id="cput:CONPUDRAFT_142109"/>
<accession>A0A5M3N2S4</accession>